<evidence type="ECO:0000256" key="2">
    <source>
        <dbReference type="ARBA" id="ARBA00004275"/>
    </source>
</evidence>
<dbReference type="InterPro" id="IPR046373">
    <property type="entry name" value="Acyl-CoA_Oxase/DH_mid-dom_sf"/>
</dbReference>
<keyword evidence="9" id="KW-0067">ATP-binding</keyword>
<comment type="pathway">
    <text evidence="3">Lipid metabolism; peroxisomal fatty acid beta-oxidation.</text>
</comment>
<evidence type="ECO:0000256" key="9">
    <source>
        <dbReference type="ARBA" id="ARBA00022840"/>
    </source>
</evidence>
<dbReference type="Pfam" id="PF22924">
    <property type="entry name" value="ACOX_C_alpha1"/>
    <property type="match status" value="1"/>
</dbReference>
<dbReference type="Pfam" id="PF01756">
    <property type="entry name" value="ACOX"/>
    <property type="match status" value="1"/>
</dbReference>
<dbReference type="InterPro" id="IPR055060">
    <property type="entry name" value="ACOX_C_alpha1"/>
</dbReference>
<keyword evidence="8" id="KW-0276">Fatty acid metabolism</keyword>
<dbReference type="Gene3D" id="1.20.140.10">
    <property type="entry name" value="Butyryl-CoA Dehydrogenase, subunit A, domain 3"/>
    <property type="match status" value="2"/>
</dbReference>
<keyword evidence="7 13" id="KW-0274">FAD</keyword>
<keyword evidence="10" id="KW-0560">Oxidoreductase</keyword>
<dbReference type="GO" id="GO:0003997">
    <property type="term" value="F:acyl-CoA oxidase activity"/>
    <property type="evidence" value="ECO:0007669"/>
    <property type="project" value="InterPro"/>
</dbReference>
<keyword evidence="5 13" id="KW-0285">Flavoprotein</keyword>
<keyword evidence="6" id="KW-0547">Nucleotide-binding</keyword>
<dbReference type="InterPro" id="IPR036250">
    <property type="entry name" value="AcylCo_DH-like_C"/>
</dbReference>
<keyword evidence="20" id="KW-1185">Reference proteome</keyword>
<name>A0AA88YR15_PINIB</name>
<dbReference type="GO" id="GO:0071949">
    <property type="term" value="F:FAD binding"/>
    <property type="evidence" value="ECO:0007669"/>
    <property type="project" value="InterPro"/>
</dbReference>
<feature type="active site" description="Proton acceptor" evidence="14">
    <location>
        <position position="534"/>
    </location>
</feature>
<evidence type="ECO:0000256" key="14">
    <source>
        <dbReference type="PIRSR" id="PIRSR000168-1"/>
    </source>
</evidence>
<dbReference type="GO" id="GO:0033540">
    <property type="term" value="P:fatty acid beta-oxidation using acyl-CoA oxidase"/>
    <property type="evidence" value="ECO:0007669"/>
    <property type="project" value="TreeGrafter"/>
</dbReference>
<dbReference type="InterPro" id="IPR037069">
    <property type="entry name" value="AcylCoA_DH/ox_N_sf"/>
</dbReference>
<dbReference type="InterPro" id="IPR029320">
    <property type="entry name" value="Acyl-CoA_ox_N"/>
</dbReference>
<evidence type="ECO:0000259" key="18">
    <source>
        <dbReference type="Pfam" id="PF22924"/>
    </source>
</evidence>
<comment type="subcellular location">
    <subcellularLocation>
        <location evidence="2">Peroxisome</location>
    </subcellularLocation>
</comment>
<feature type="domain" description="Acyl-CoA oxidase C-alpha1" evidence="18">
    <location>
        <begin position="388"/>
        <end position="549"/>
    </location>
</feature>
<evidence type="ECO:0000256" key="1">
    <source>
        <dbReference type="ARBA" id="ARBA00001974"/>
    </source>
</evidence>
<dbReference type="PANTHER" id="PTHR10909">
    <property type="entry name" value="ELECTRON TRANSPORT OXIDOREDUCTASE"/>
    <property type="match status" value="1"/>
</dbReference>
<dbReference type="AlphaFoldDB" id="A0AA88YR15"/>
<evidence type="ECO:0000256" key="6">
    <source>
        <dbReference type="ARBA" id="ARBA00022741"/>
    </source>
</evidence>
<dbReference type="Gene3D" id="2.40.110.10">
    <property type="entry name" value="Butyryl-CoA Dehydrogenase, subunit A, domain 2"/>
    <property type="match status" value="1"/>
</dbReference>
<dbReference type="GO" id="GO:0055088">
    <property type="term" value="P:lipid homeostasis"/>
    <property type="evidence" value="ECO:0007669"/>
    <property type="project" value="TreeGrafter"/>
</dbReference>
<evidence type="ECO:0000259" key="16">
    <source>
        <dbReference type="Pfam" id="PF01756"/>
    </source>
</evidence>
<evidence type="ECO:0000256" key="5">
    <source>
        <dbReference type="ARBA" id="ARBA00022630"/>
    </source>
</evidence>
<dbReference type="PIRSF" id="PIRSF000168">
    <property type="entry name" value="Acyl-CoA_oxidase"/>
    <property type="match status" value="1"/>
</dbReference>
<dbReference type="SUPFAM" id="SSF56645">
    <property type="entry name" value="Acyl-CoA dehydrogenase NM domain-like"/>
    <property type="match status" value="1"/>
</dbReference>
<dbReference type="PANTHER" id="PTHR10909:SF344">
    <property type="entry name" value="PEROXISOMAL ACYL-COENZYME A OXIDASE 2"/>
    <property type="match status" value="1"/>
</dbReference>
<dbReference type="FunFam" id="1.20.140.10:FF:000005">
    <property type="entry name" value="Acyl-coenzyme A oxidase"/>
    <property type="match status" value="1"/>
</dbReference>
<evidence type="ECO:0000313" key="19">
    <source>
        <dbReference type="EMBL" id="KAK3102621.1"/>
    </source>
</evidence>
<dbReference type="EMBL" id="VSWD01000005">
    <property type="protein sequence ID" value="KAK3102621.1"/>
    <property type="molecule type" value="Genomic_DNA"/>
</dbReference>
<dbReference type="InterPro" id="IPR002655">
    <property type="entry name" value="Acyl-CoA_oxidase_C"/>
</dbReference>
<evidence type="ECO:0000256" key="15">
    <source>
        <dbReference type="PIRSR" id="PIRSR000168-2"/>
    </source>
</evidence>
<comment type="caution">
    <text evidence="19">The sequence shown here is derived from an EMBL/GenBank/DDBJ whole genome shotgun (WGS) entry which is preliminary data.</text>
</comment>
<feature type="binding site" evidence="15">
    <location>
        <position position="291"/>
    </location>
    <ligand>
        <name>FAD</name>
        <dbReference type="ChEBI" id="CHEBI:57692"/>
    </ligand>
</feature>
<comment type="cofactor">
    <cofactor evidence="1">
        <name>FAD</name>
        <dbReference type="ChEBI" id="CHEBI:57692"/>
    </cofactor>
</comment>
<comment type="similarity">
    <text evidence="4 13">Belongs to the acyl-CoA oxidase family.</text>
</comment>
<evidence type="ECO:0000256" key="3">
    <source>
        <dbReference type="ARBA" id="ARBA00004846"/>
    </source>
</evidence>
<protein>
    <recommendedName>
        <fullName evidence="13">Acyl-coenzyme A oxidase</fullName>
    </recommendedName>
</protein>
<keyword evidence="11" id="KW-0443">Lipid metabolism</keyword>
<dbReference type="SUPFAM" id="SSF47203">
    <property type="entry name" value="Acyl-CoA dehydrogenase C-terminal domain-like"/>
    <property type="match status" value="2"/>
</dbReference>
<feature type="domain" description="Acyl-CoA oxidase C-terminal" evidence="16">
    <location>
        <begin position="588"/>
        <end position="768"/>
    </location>
</feature>
<gene>
    <name evidence="19" type="ORF">FSP39_012727</name>
</gene>
<dbReference type="FunFam" id="2.40.110.10:FF:000003">
    <property type="entry name" value="Acyl-coenzyme A oxidase"/>
    <property type="match status" value="1"/>
</dbReference>
<evidence type="ECO:0000313" key="20">
    <source>
        <dbReference type="Proteomes" id="UP001186944"/>
    </source>
</evidence>
<evidence type="ECO:0000256" key="11">
    <source>
        <dbReference type="ARBA" id="ARBA00023098"/>
    </source>
</evidence>
<dbReference type="FunFam" id="1.20.140.10:FF:000013">
    <property type="entry name" value="Acyl-coenzyme A oxidase"/>
    <property type="match status" value="1"/>
</dbReference>
<feature type="domain" description="Acyl-coenzyme A oxidase N-terminal" evidence="17">
    <location>
        <begin position="129"/>
        <end position="246"/>
    </location>
</feature>
<dbReference type="Gene3D" id="1.10.540.10">
    <property type="entry name" value="Acyl-CoA dehydrogenase/oxidase, N-terminal domain"/>
    <property type="match status" value="1"/>
</dbReference>
<dbReference type="InterPro" id="IPR012258">
    <property type="entry name" value="Acyl-CoA_oxidase"/>
</dbReference>
<dbReference type="GO" id="GO:0005777">
    <property type="term" value="C:peroxisome"/>
    <property type="evidence" value="ECO:0007669"/>
    <property type="project" value="UniProtKB-SubCell"/>
</dbReference>
<dbReference type="Proteomes" id="UP001186944">
    <property type="component" value="Unassembled WGS sequence"/>
</dbReference>
<dbReference type="GO" id="GO:0000038">
    <property type="term" value="P:very long-chain fatty acid metabolic process"/>
    <property type="evidence" value="ECO:0007669"/>
    <property type="project" value="TreeGrafter"/>
</dbReference>
<evidence type="ECO:0000259" key="17">
    <source>
        <dbReference type="Pfam" id="PF14749"/>
    </source>
</evidence>
<feature type="binding site" evidence="15">
    <location>
        <position position="252"/>
    </location>
    <ligand>
        <name>FAD</name>
        <dbReference type="ChEBI" id="CHEBI:57692"/>
    </ligand>
</feature>
<keyword evidence="12" id="KW-0576">Peroxisome</keyword>
<evidence type="ECO:0000256" key="13">
    <source>
        <dbReference type="PIRNR" id="PIRNR000168"/>
    </source>
</evidence>
<evidence type="ECO:0000256" key="8">
    <source>
        <dbReference type="ARBA" id="ARBA00022832"/>
    </source>
</evidence>
<reference evidence="19" key="1">
    <citation type="submission" date="2019-08" db="EMBL/GenBank/DDBJ databases">
        <title>The improved chromosome-level genome for the pearl oyster Pinctada fucata martensii using PacBio sequencing and Hi-C.</title>
        <authorList>
            <person name="Zheng Z."/>
        </authorList>
    </citation>
    <scope>NUCLEOTIDE SEQUENCE</scope>
    <source>
        <strain evidence="19">ZZ-2019</strain>
        <tissue evidence="19">Adductor muscle</tissue>
    </source>
</reference>
<organism evidence="19 20">
    <name type="scientific">Pinctada imbricata</name>
    <name type="common">Atlantic pearl-oyster</name>
    <name type="synonym">Pinctada martensii</name>
    <dbReference type="NCBI Taxonomy" id="66713"/>
    <lineage>
        <taxon>Eukaryota</taxon>
        <taxon>Metazoa</taxon>
        <taxon>Spiralia</taxon>
        <taxon>Lophotrochozoa</taxon>
        <taxon>Mollusca</taxon>
        <taxon>Bivalvia</taxon>
        <taxon>Autobranchia</taxon>
        <taxon>Pteriomorphia</taxon>
        <taxon>Pterioida</taxon>
        <taxon>Pterioidea</taxon>
        <taxon>Pteriidae</taxon>
        <taxon>Pinctada</taxon>
    </lineage>
</organism>
<dbReference type="Pfam" id="PF14749">
    <property type="entry name" value="Acyl-CoA_ox_N"/>
    <property type="match status" value="1"/>
</dbReference>
<evidence type="ECO:0000256" key="7">
    <source>
        <dbReference type="ARBA" id="ARBA00022827"/>
    </source>
</evidence>
<dbReference type="GO" id="GO:0005504">
    <property type="term" value="F:fatty acid binding"/>
    <property type="evidence" value="ECO:0007669"/>
    <property type="project" value="TreeGrafter"/>
</dbReference>
<evidence type="ECO:0000256" key="12">
    <source>
        <dbReference type="ARBA" id="ARBA00023140"/>
    </source>
</evidence>
<dbReference type="FunFam" id="1.10.540.10:FF:000006">
    <property type="entry name" value="Acyl-coenzyme A oxidase"/>
    <property type="match status" value="1"/>
</dbReference>
<dbReference type="GO" id="GO:0005524">
    <property type="term" value="F:ATP binding"/>
    <property type="evidence" value="ECO:0007669"/>
    <property type="project" value="UniProtKB-KW"/>
</dbReference>
<accession>A0AA88YR15</accession>
<proteinExistence type="inferred from homology"/>
<sequence>MGNRCRLRTAICHGNSRRCGYPGLRAHNPPTFPITQRSRRTYICGVKQPPHCQMTTHKQDAGAQATQMNMLMDIKRGRLSHLSITRCVFNQLLIKSGRALKKMSNTAVGVIPSHVNPDLQEERDRASFNVTELTNIIDGGAEKTLLRKRLEKLIFSDPDFQKFPDIQTFGTNSEFYSATVLKSTKLFKLRRELKWTDEEFDIALRLGGQGHALGLQHGMFIPGLERLATEEQKAKWLTLAKQYKIIGTYAQTEMGHGTYLKGLETTATYDPKTQEFILNTPKISSIKWWPGSLGKSTNHAIVLATLVIKGKKYGMHPFFVQIRSMTDHTPMTGIKVGEIGARMGRMTSDNGYLILNNIRIPRENMLMKNAQVSPDGSFTAKAPNQANYATMVMVRVGLSYYSYQLLSRGVTIGVRYSAVRRQSKLDPKEREPKILEYQTQQYKLFPGLALAYAIFFSSRSLRMKYMEAYQEIKNGNLQKLPELHCESAGMKAFCTDNMLRELEIIRQSCGGHGYLNASGIAMLVTIAAPMVTVEGETTVMYLQVARYLVKRFANASTGQQLDGCTAYLSMDHAAYMCPLMSEDDCRNMSRLCDIYSYRVYMTVSRVAKQLQTDIMNGMPQHFAFNKNLVNLVRAAKAHCYYSVVKDFSKAIQSMQASPQTIKALKTLCCFFAIHGITEESGDFLETESIGLEQLQWIKRLQGTLLAEIRSDAVALVDAFDHHDISLSSAIGSYDGNAYERLFDSAQKDPMNKEEVHPSYFQYLRPFIQEMNKAKL</sequence>
<evidence type="ECO:0000256" key="10">
    <source>
        <dbReference type="ARBA" id="ARBA00023002"/>
    </source>
</evidence>
<dbReference type="InterPro" id="IPR009100">
    <property type="entry name" value="AcylCoA_DH/oxidase_NM_dom_sf"/>
</dbReference>
<evidence type="ECO:0000256" key="4">
    <source>
        <dbReference type="ARBA" id="ARBA00006288"/>
    </source>
</evidence>